<proteinExistence type="predicted"/>
<dbReference type="Proteomes" id="UP000248729">
    <property type="component" value="Unassembled WGS sequence"/>
</dbReference>
<dbReference type="AlphaFoldDB" id="A0A329E9S0"/>
<evidence type="ECO:0000313" key="2">
    <source>
        <dbReference type="Proteomes" id="UP000248729"/>
    </source>
</evidence>
<name>A0A329E9S0_VIBDI</name>
<evidence type="ECO:0000313" key="1">
    <source>
        <dbReference type="EMBL" id="RAS64412.1"/>
    </source>
</evidence>
<dbReference type="EMBL" id="QLTR01000009">
    <property type="protein sequence ID" value="RAS64412.1"/>
    <property type="molecule type" value="Genomic_DNA"/>
</dbReference>
<gene>
    <name evidence="1" type="ORF">DET48_10945</name>
</gene>
<protein>
    <submittedName>
        <fullName evidence="1">Uncharacterized protein</fullName>
    </submittedName>
</protein>
<reference evidence="1 2" key="1">
    <citation type="submission" date="2018-06" db="EMBL/GenBank/DDBJ databases">
        <title>Freshwater and sediment microbial communities from various areas in North America, analyzing microbe dynamics in response to fracking.</title>
        <authorList>
            <person name="Lamendella R."/>
        </authorList>
    </citation>
    <scope>NUCLEOTIDE SEQUENCE [LARGE SCALE GENOMIC DNA]</scope>
    <source>
        <strain evidence="1 2">99A</strain>
    </source>
</reference>
<accession>A0A329E9S0</accession>
<comment type="caution">
    <text evidence="1">The sequence shown here is derived from an EMBL/GenBank/DDBJ whole genome shotgun (WGS) entry which is preliminary data.</text>
</comment>
<sequence length="43" mass="4728">MLGGSGKQLSINHSNRTLKQIAELNNLSNVSISFDNNPFKKIV</sequence>
<organism evidence="1 2">
    <name type="scientific">Vibrio diazotrophicus</name>
    <dbReference type="NCBI Taxonomy" id="685"/>
    <lineage>
        <taxon>Bacteria</taxon>
        <taxon>Pseudomonadati</taxon>
        <taxon>Pseudomonadota</taxon>
        <taxon>Gammaproteobacteria</taxon>
        <taxon>Vibrionales</taxon>
        <taxon>Vibrionaceae</taxon>
        <taxon>Vibrio</taxon>
    </lineage>
</organism>